<dbReference type="Gene3D" id="1.10.10.10">
    <property type="entry name" value="Winged helix-like DNA-binding domain superfamily/Winged helix DNA-binding domain"/>
    <property type="match status" value="1"/>
</dbReference>
<dbReference type="PROSITE" id="PS50931">
    <property type="entry name" value="HTH_LYSR"/>
    <property type="match status" value="1"/>
</dbReference>
<keyword evidence="9" id="KW-1185">Reference proteome</keyword>
<dbReference type="Pfam" id="PF03466">
    <property type="entry name" value="LysR_substrate"/>
    <property type="match status" value="1"/>
</dbReference>
<evidence type="ECO:0000313" key="8">
    <source>
        <dbReference type="EMBL" id="MBB5047966.1"/>
    </source>
</evidence>
<dbReference type="InterPro" id="IPR036390">
    <property type="entry name" value="WH_DNA-bd_sf"/>
</dbReference>
<keyword evidence="6" id="KW-0804">Transcription</keyword>
<dbReference type="InterPro" id="IPR000847">
    <property type="entry name" value="LysR_HTH_N"/>
</dbReference>
<name>A0A7W7Z4Q1_9BRAD</name>
<sequence>MDFKQMQYFLCLAQEGNVTRAARQLNIVQPALSMQIAKLEKSVGKQLFYRQAHGVALTAAGETLARLAGAIMQNIDHAREEMARLDGKISGRVSIGMITSAAQSTLATSSAKIAARYPEIQLSVCEGYTEVLLDWVTTGQLDIAIVNMPPGKSTLTAHHILDEQMMLARRPGSALVLPAIVPYARLKDIDIVIPSRRHGLRRILDAAAAEAGFSLKPRLEIDTLSAVCEVVATTDLVTVLPGIALHAALAEGRLQAHRLKKPAITRAVAWTTHPRRVVSAAMTAVMEIISADLLAAAKQASRLTFTAPR</sequence>
<evidence type="ECO:0000313" key="9">
    <source>
        <dbReference type="Proteomes" id="UP000542353"/>
    </source>
</evidence>
<protein>
    <submittedName>
        <fullName evidence="8">DNA-binding transcriptional LysR family regulator</fullName>
    </submittedName>
</protein>
<reference evidence="8 9" key="1">
    <citation type="submission" date="2020-08" db="EMBL/GenBank/DDBJ databases">
        <title>Genomic Encyclopedia of Type Strains, Phase IV (KMG-IV): sequencing the most valuable type-strain genomes for metagenomic binning, comparative biology and taxonomic classification.</title>
        <authorList>
            <person name="Goeker M."/>
        </authorList>
    </citation>
    <scope>NUCLEOTIDE SEQUENCE [LARGE SCALE GENOMIC DNA]</scope>
    <source>
        <strain evidence="8 9">DSM 12706</strain>
    </source>
</reference>
<dbReference type="FunFam" id="1.10.10.10:FF:000001">
    <property type="entry name" value="LysR family transcriptional regulator"/>
    <property type="match status" value="1"/>
</dbReference>
<comment type="caution">
    <text evidence="8">The sequence shown here is derived from an EMBL/GenBank/DDBJ whole genome shotgun (WGS) entry which is preliminary data.</text>
</comment>
<dbReference type="Proteomes" id="UP000542353">
    <property type="component" value="Unassembled WGS sequence"/>
</dbReference>
<dbReference type="GO" id="GO:0003677">
    <property type="term" value="F:DNA binding"/>
    <property type="evidence" value="ECO:0007669"/>
    <property type="project" value="UniProtKB-KW"/>
</dbReference>
<dbReference type="PANTHER" id="PTHR30293">
    <property type="entry name" value="TRANSCRIPTIONAL REGULATORY PROTEIN NAC-RELATED"/>
    <property type="match status" value="1"/>
</dbReference>
<proteinExistence type="inferred from homology"/>
<keyword evidence="4 8" id="KW-0238">DNA-binding</keyword>
<dbReference type="Pfam" id="PF00126">
    <property type="entry name" value="HTH_1"/>
    <property type="match status" value="1"/>
</dbReference>
<evidence type="ECO:0000256" key="2">
    <source>
        <dbReference type="ARBA" id="ARBA00009437"/>
    </source>
</evidence>
<dbReference type="EMBL" id="JACHIH010000016">
    <property type="protein sequence ID" value="MBB5047966.1"/>
    <property type="molecule type" value="Genomic_DNA"/>
</dbReference>
<evidence type="ECO:0000256" key="1">
    <source>
        <dbReference type="ARBA" id="ARBA00003502"/>
    </source>
</evidence>
<dbReference type="SUPFAM" id="SSF46785">
    <property type="entry name" value="Winged helix' DNA-binding domain"/>
    <property type="match status" value="1"/>
</dbReference>
<dbReference type="GO" id="GO:0003700">
    <property type="term" value="F:DNA-binding transcription factor activity"/>
    <property type="evidence" value="ECO:0007669"/>
    <property type="project" value="InterPro"/>
</dbReference>
<gene>
    <name evidence="8" type="ORF">HNR60_002725</name>
</gene>
<dbReference type="PRINTS" id="PR00039">
    <property type="entry name" value="HTHLYSR"/>
</dbReference>
<dbReference type="SUPFAM" id="SSF53850">
    <property type="entry name" value="Periplasmic binding protein-like II"/>
    <property type="match status" value="1"/>
</dbReference>
<dbReference type="PANTHER" id="PTHR30293:SF0">
    <property type="entry name" value="NITROGEN ASSIMILATION REGULATORY PROTEIN NAC"/>
    <property type="match status" value="1"/>
</dbReference>
<comment type="similarity">
    <text evidence="2">Belongs to the LysR transcriptional regulatory family.</text>
</comment>
<comment type="function">
    <text evidence="1">NodD regulates the expression of the nodABCFE genes which encode other nodulation proteins. NodD is also a negative regulator of its own expression. Binds flavonoids as inducers.</text>
</comment>
<evidence type="ECO:0000256" key="5">
    <source>
        <dbReference type="ARBA" id="ARBA00023159"/>
    </source>
</evidence>
<dbReference type="RefSeq" id="WP_184258310.1">
    <property type="nucleotide sequence ID" value="NZ_JACHIH010000016.1"/>
</dbReference>
<accession>A0A7W7Z4Q1</accession>
<dbReference type="GO" id="GO:2000142">
    <property type="term" value="P:regulation of DNA-templated transcription initiation"/>
    <property type="evidence" value="ECO:0007669"/>
    <property type="project" value="TreeGrafter"/>
</dbReference>
<dbReference type="CDD" id="cd05466">
    <property type="entry name" value="PBP2_LTTR_substrate"/>
    <property type="match status" value="1"/>
</dbReference>
<evidence type="ECO:0000256" key="4">
    <source>
        <dbReference type="ARBA" id="ARBA00023125"/>
    </source>
</evidence>
<dbReference type="InterPro" id="IPR005119">
    <property type="entry name" value="LysR_subst-bd"/>
</dbReference>
<feature type="domain" description="HTH lysR-type" evidence="7">
    <location>
        <begin position="1"/>
        <end position="58"/>
    </location>
</feature>
<keyword evidence="5" id="KW-0010">Activator</keyword>
<keyword evidence="3" id="KW-0805">Transcription regulation</keyword>
<organism evidence="8 9">
    <name type="scientific">Rhodopseudomonas rhenobacensis</name>
    <dbReference type="NCBI Taxonomy" id="87461"/>
    <lineage>
        <taxon>Bacteria</taxon>
        <taxon>Pseudomonadati</taxon>
        <taxon>Pseudomonadota</taxon>
        <taxon>Alphaproteobacteria</taxon>
        <taxon>Hyphomicrobiales</taxon>
        <taxon>Nitrobacteraceae</taxon>
        <taxon>Rhodopseudomonas</taxon>
    </lineage>
</organism>
<evidence type="ECO:0000259" key="7">
    <source>
        <dbReference type="PROSITE" id="PS50931"/>
    </source>
</evidence>
<dbReference type="Gene3D" id="3.40.190.290">
    <property type="match status" value="1"/>
</dbReference>
<dbReference type="InterPro" id="IPR036388">
    <property type="entry name" value="WH-like_DNA-bd_sf"/>
</dbReference>
<evidence type="ECO:0000256" key="3">
    <source>
        <dbReference type="ARBA" id="ARBA00023015"/>
    </source>
</evidence>
<dbReference type="AlphaFoldDB" id="A0A7W7Z4Q1"/>
<evidence type="ECO:0000256" key="6">
    <source>
        <dbReference type="ARBA" id="ARBA00023163"/>
    </source>
</evidence>